<name>A0A7W4NK68_9PROT</name>
<dbReference type="RefSeq" id="WP_182996112.1">
    <property type="nucleotide sequence ID" value="NZ_JABEQJ010000003.1"/>
</dbReference>
<sequence>MRGMRGLSCGVLAVLLLALAACGVDDRGGRRHHAAGAYIGGGAGYGG</sequence>
<comment type="caution">
    <text evidence="1">The sequence shown here is derived from an EMBL/GenBank/DDBJ whole genome shotgun (WGS) entry which is preliminary data.</text>
</comment>
<dbReference type="EMBL" id="JABEQJ010000003">
    <property type="protein sequence ID" value="MBB2159237.1"/>
    <property type="molecule type" value="Genomic_DNA"/>
</dbReference>
<evidence type="ECO:0008006" key="3">
    <source>
        <dbReference type="Google" id="ProtNLM"/>
    </source>
</evidence>
<evidence type="ECO:0000313" key="1">
    <source>
        <dbReference type="EMBL" id="MBB2159237.1"/>
    </source>
</evidence>
<evidence type="ECO:0000313" key="2">
    <source>
        <dbReference type="Proteomes" id="UP000589085"/>
    </source>
</evidence>
<accession>A0A7W4NK68</accession>
<reference evidence="1 2" key="1">
    <citation type="submission" date="2020-04" db="EMBL/GenBank/DDBJ databases">
        <title>Description of novel Gluconacetobacter.</title>
        <authorList>
            <person name="Sombolestani A."/>
        </authorList>
    </citation>
    <scope>NUCLEOTIDE SEQUENCE [LARGE SCALE GENOMIC DNA]</scope>
    <source>
        <strain evidence="1 2">LMG 19747</strain>
    </source>
</reference>
<dbReference type="AlphaFoldDB" id="A0A7W4NK68"/>
<gene>
    <name evidence="1" type="ORF">HLH48_03435</name>
</gene>
<organism evidence="1 2">
    <name type="scientific">Gluconacetobacter sacchari</name>
    <dbReference type="NCBI Taxonomy" id="92759"/>
    <lineage>
        <taxon>Bacteria</taxon>
        <taxon>Pseudomonadati</taxon>
        <taxon>Pseudomonadota</taxon>
        <taxon>Alphaproteobacteria</taxon>
        <taxon>Acetobacterales</taxon>
        <taxon>Acetobacteraceae</taxon>
        <taxon>Gluconacetobacter</taxon>
    </lineage>
</organism>
<dbReference type="Proteomes" id="UP000589085">
    <property type="component" value="Unassembled WGS sequence"/>
</dbReference>
<dbReference type="PROSITE" id="PS51257">
    <property type="entry name" value="PROKAR_LIPOPROTEIN"/>
    <property type="match status" value="1"/>
</dbReference>
<proteinExistence type="predicted"/>
<protein>
    <recommendedName>
        <fullName evidence="3">Lipoprotein</fullName>
    </recommendedName>
</protein>